<dbReference type="GO" id="GO:0004386">
    <property type="term" value="F:helicase activity"/>
    <property type="evidence" value="ECO:0007669"/>
    <property type="project" value="UniProtKB-UniRule"/>
</dbReference>
<comment type="function">
    <text evidence="9">Transcription regulator that activates transcription by stimulating RNA polymerase (RNAP) recycling in case of stress conditions such as supercoiled DNA or high salt concentrations. Probably acts by releasing the RNAP, when it is trapped or immobilized on tightly supercoiled DNA. Does not activate transcription on linear DNA. Probably not involved in DNA repair.</text>
</comment>
<evidence type="ECO:0000256" key="9">
    <source>
        <dbReference type="HAMAP-Rule" id="MF_01821"/>
    </source>
</evidence>
<dbReference type="Proteomes" id="UP000002425">
    <property type="component" value="Chromosome"/>
</dbReference>
<dbReference type="PANTHER" id="PTHR45766:SF6">
    <property type="entry name" value="SWI_SNF-RELATED MATRIX-ASSOCIATED ACTIN-DEPENDENT REGULATOR OF CHROMATIN SUBFAMILY A-LIKE PROTEIN 1"/>
    <property type="match status" value="1"/>
</dbReference>
<keyword evidence="3 9" id="KW-0347">Helicase</keyword>
<dbReference type="Pfam" id="PF00176">
    <property type="entry name" value="SNF2-rel_dom"/>
    <property type="match status" value="1"/>
</dbReference>
<keyword evidence="2 9" id="KW-0378">Hydrolase</keyword>
<dbReference type="Pfam" id="PF18339">
    <property type="entry name" value="Tudor_1_RapA"/>
    <property type="match status" value="1"/>
</dbReference>
<keyword evidence="7 9" id="KW-0010">Activator</keyword>
<dbReference type="eggNOG" id="COG0553">
    <property type="taxonomic scope" value="Bacteria"/>
</dbReference>
<dbReference type="PROSITE" id="PS51194">
    <property type="entry name" value="HELICASE_CTER"/>
    <property type="match status" value="1"/>
</dbReference>
<dbReference type="CDD" id="cd18011">
    <property type="entry name" value="DEXDc_RapA"/>
    <property type="match status" value="1"/>
</dbReference>
<evidence type="ECO:0000256" key="8">
    <source>
        <dbReference type="ARBA" id="ARBA00023163"/>
    </source>
</evidence>
<feature type="binding site" evidence="9">
    <location>
        <begin position="248"/>
        <end position="255"/>
    </location>
    <ligand>
        <name>ATP</name>
        <dbReference type="ChEBI" id="CHEBI:30616"/>
    </ligand>
</feature>
<feature type="domain" description="Helicase C-terminal" evidence="11">
    <location>
        <begin position="543"/>
        <end position="711"/>
    </location>
</feature>
<dbReference type="InterPro" id="IPR038718">
    <property type="entry name" value="SNF2-like_sf"/>
</dbReference>
<dbReference type="InterPro" id="IPR057342">
    <property type="entry name" value="DEXDc_RapA"/>
</dbReference>
<dbReference type="InterPro" id="IPR040765">
    <property type="entry name" value="Tudor_1_RapA"/>
</dbReference>
<dbReference type="InterPro" id="IPR000330">
    <property type="entry name" value="SNF2_N"/>
</dbReference>
<dbReference type="CDD" id="cd18793">
    <property type="entry name" value="SF2_C_SNF"/>
    <property type="match status" value="1"/>
</dbReference>
<dbReference type="Pfam" id="PF00271">
    <property type="entry name" value="Helicase_C"/>
    <property type="match status" value="1"/>
</dbReference>
<dbReference type="GO" id="GO:0006355">
    <property type="term" value="P:regulation of DNA-templated transcription"/>
    <property type="evidence" value="ECO:0007669"/>
    <property type="project" value="UniProtKB-UniRule"/>
</dbReference>
<evidence type="ECO:0000313" key="13">
    <source>
        <dbReference type="Proteomes" id="UP000002425"/>
    </source>
</evidence>
<dbReference type="HOGENOM" id="CLU_011520_0_0_6"/>
<dbReference type="KEGG" id="pcr:Pcryo_2286"/>
<sequence>MICFTDGFGLQADVPDISRDNILNDRILNKRISNNYQFVHVTDPASMACIVNYLFSYHLSTKRHRPMTISIASLHSTEFAVGQRYLSDTESELGLGVVIDVDDRCVHILFPQSEETRVYAKNSAPLSRVVFKVGDSISDQAGKSYTVNAVEEVMGVLKYSVNEHEKAIMETRLAANITLAKPLERLLAGRIERSDWYDLRQDILRMQSALAGHPLKGLMGARVDIIEHQLYIAHEVGKRIAPRVLLADEVGLGKTIEAGLIIHQQLLTGKAERVLILVPDSLQYQWMIELRRRFNLNFALFDLVRTAAIKEHDPEQNVFMTEQCVIAGMDLLLDHPDLYDQAMEAGFDLLVVDEAHHLHWDEAQGGNDKYDLIADFAEETAGVMLLTATPEQLGAQSHFARLRLLDPDRFDDLDEFIDGQDAFAETAAVASLLIEDKPLSDGQIAALSSLLTISIDELATINEDEKLRTYALNELLDRHGTGRILFRNTRESVKGFYGRSSQPYPLPLPEAWVDSYQTNGKLREQLWGEENQPDGGWLEDDPRVPWLIDILKGELKHKKVLLIARSGATVESLEAVLRLHAGIKTAIFTEQMTLLERDQAAAFFADGEGAQILLCSEIGSEGRNFQFASQLILWDLPANPDTLEQRIGRLDRIGQTQQIMLHVPYVQGTAQERLYQWYNNALNMFNQISPTAQSVQEQYIQELKPMLEGADNDVNRAILADIIAEAAQTRQGLETQLQAGRDRLLEYNSCRPRVAGRIADAMRDFDGHNLLPQFIERFFASANIEHNIQRDGSWVISPIDSTEISDYIDGLPLGDEDGMTLTFEREQALQREDIAFITHEHPLMQAIYELASTSTFGNTTVAMLKSAAVPQGMVMLEVNFRVEAIAPKLLNLPATLSTQNIRVFISEQGSDLSARISADMIMPHIERLDKNRARQVIKVRGDVIEQRYYEAEDIARQQLTEIGEQASARFSQQWSREIKRLKHLQTINPNVRPAEIERLEQLKLQGEQALAGLSLVPDSIRVLVAVKP</sequence>
<dbReference type="Gene3D" id="2.30.30.930">
    <property type="match status" value="1"/>
</dbReference>
<evidence type="ECO:0000256" key="6">
    <source>
        <dbReference type="ARBA" id="ARBA00023125"/>
    </source>
</evidence>
<dbReference type="InterPro" id="IPR027417">
    <property type="entry name" value="P-loop_NTPase"/>
</dbReference>
<dbReference type="STRING" id="335284.Pcryo_2286"/>
<dbReference type="InterPro" id="IPR023949">
    <property type="entry name" value="Helicase_RapA"/>
</dbReference>
<evidence type="ECO:0000313" key="12">
    <source>
        <dbReference type="EMBL" id="ABE76063.1"/>
    </source>
</evidence>
<evidence type="ECO:0000256" key="3">
    <source>
        <dbReference type="ARBA" id="ARBA00022806"/>
    </source>
</evidence>
<name>Q1Q8E0_PSYCK</name>
<dbReference type="InterPro" id="IPR040766">
    <property type="entry name" value="Tudor_2_RapA"/>
</dbReference>
<dbReference type="Gene3D" id="3.40.50.10810">
    <property type="entry name" value="Tandem AAA-ATPase domain"/>
    <property type="match status" value="1"/>
</dbReference>
<dbReference type="AlphaFoldDB" id="Q1Q8E0"/>
<comment type="similarity">
    <text evidence="9">Belongs to the SNF2/RAD54 helicase family. RapA subfamily.</text>
</comment>
<dbReference type="Gene3D" id="6.10.140.1500">
    <property type="match status" value="1"/>
</dbReference>
<evidence type="ECO:0000256" key="4">
    <source>
        <dbReference type="ARBA" id="ARBA00022840"/>
    </source>
</evidence>
<feature type="domain" description="Helicase ATP-binding" evidence="10">
    <location>
        <begin position="235"/>
        <end position="408"/>
    </location>
</feature>
<keyword evidence="6 9" id="KW-0238">DNA-binding</keyword>
<dbReference type="PROSITE" id="PS51192">
    <property type="entry name" value="HELICASE_ATP_BIND_1"/>
    <property type="match status" value="1"/>
</dbReference>
<keyword evidence="4 9" id="KW-0067">ATP-binding</keyword>
<dbReference type="Pfam" id="PF18337">
    <property type="entry name" value="Tudor_RapA"/>
    <property type="match status" value="1"/>
</dbReference>
<gene>
    <name evidence="9" type="primary">rapA</name>
    <name evidence="12" type="ordered locus">Pcryo_2286</name>
</gene>
<feature type="short sequence motif" description="DEAH box" evidence="9">
    <location>
        <begin position="353"/>
        <end position="356"/>
    </location>
</feature>
<dbReference type="Pfam" id="PF12137">
    <property type="entry name" value="RapA_C"/>
    <property type="match status" value="1"/>
</dbReference>
<keyword evidence="1 9" id="KW-0547">Nucleotide-binding</keyword>
<organism evidence="12 13">
    <name type="scientific">Psychrobacter cryohalolentis (strain ATCC BAA-1226 / DSM 17306 / VKM B-2378 / K5)</name>
    <dbReference type="NCBI Taxonomy" id="335284"/>
    <lineage>
        <taxon>Bacteria</taxon>
        <taxon>Pseudomonadati</taxon>
        <taxon>Pseudomonadota</taxon>
        <taxon>Gammaproteobacteria</taxon>
        <taxon>Moraxellales</taxon>
        <taxon>Moraxellaceae</taxon>
        <taxon>Psychrobacter</taxon>
    </lineage>
</organism>
<protein>
    <recommendedName>
        <fullName evidence="9">RNA polymerase-associated protein RapA</fullName>
        <ecNumber evidence="9">3.6.4.-</ecNumber>
    </recommendedName>
    <alternativeName>
        <fullName evidence="9">ATP-dependent helicase HepA</fullName>
    </alternativeName>
</protein>
<dbReference type="EC" id="3.6.4.-" evidence="9"/>
<dbReference type="NCBIfam" id="NF003426">
    <property type="entry name" value="PRK04914.1"/>
    <property type="match status" value="1"/>
</dbReference>
<dbReference type="InterPro" id="IPR022737">
    <property type="entry name" value="RapA_C"/>
</dbReference>
<comment type="subunit">
    <text evidence="9">Interacts with the RNAP. Has a higher affinity for the core RNAP than for the holoenzyme. Its ATPase activity is stimulated by binding to RNAP.</text>
</comment>
<evidence type="ECO:0000256" key="7">
    <source>
        <dbReference type="ARBA" id="ARBA00023159"/>
    </source>
</evidence>
<evidence type="ECO:0000256" key="5">
    <source>
        <dbReference type="ARBA" id="ARBA00023015"/>
    </source>
</evidence>
<accession>Q1Q8E0</accession>
<dbReference type="GO" id="GO:0016817">
    <property type="term" value="F:hydrolase activity, acting on acid anhydrides"/>
    <property type="evidence" value="ECO:0007669"/>
    <property type="project" value="InterPro"/>
</dbReference>
<dbReference type="SUPFAM" id="SSF52540">
    <property type="entry name" value="P-loop containing nucleoside triphosphate hydrolases"/>
    <property type="match status" value="2"/>
</dbReference>
<evidence type="ECO:0000259" key="11">
    <source>
        <dbReference type="PROSITE" id="PS51194"/>
    </source>
</evidence>
<proteinExistence type="inferred from homology"/>
<dbReference type="SMART" id="SM00490">
    <property type="entry name" value="HELICc"/>
    <property type="match status" value="1"/>
</dbReference>
<dbReference type="Gene3D" id="2.30.30.140">
    <property type="match status" value="1"/>
</dbReference>
<dbReference type="InterPro" id="IPR014001">
    <property type="entry name" value="Helicase_ATP-bd"/>
</dbReference>
<evidence type="ECO:0000259" key="10">
    <source>
        <dbReference type="PROSITE" id="PS51192"/>
    </source>
</evidence>
<dbReference type="PANTHER" id="PTHR45766">
    <property type="entry name" value="DNA ANNEALING HELICASE AND ENDONUCLEASE ZRANB3 FAMILY MEMBER"/>
    <property type="match status" value="1"/>
</dbReference>
<dbReference type="InterPro" id="IPR049730">
    <property type="entry name" value="SNF2/RAD54-like_C"/>
</dbReference>
<keyword evidence="5 9" id="KW-0805">Transcription regulation</keyword>
<dbReference type="EMBL" id="CP000323">
    <property type="protein sequence ID" value="ABE76063.1"/>
    <property type="molecule type" value="Genomic_DNA"/>
</dbReference>
<dbReference type="GO" id="GO:0003677">
    <property type="term" value="F:DNA binding"/>
    <property type="evidence" value="ECO:0007669"/>
    <property type="project" value="UniProtKB-KW"/>
</dbReference>
<reference evidence="12" key="1">
    <citation type="submission" date="2006-03" db="EMBL/GenBank/DDBJ databases">
        <title>Complete sequence of chromosome of Psychrobacter cryohalolentis K5.</title>
        <authorList>
            <consortium name="US DOE Joint Genome Institute"/>
            <person name="Copeland A."/>
            <person name="Lucas S."/>
            <person name="Lapidus A."/>
            <person name="Barry K."/>
            <person name="Detter J.C."/>
            <person name="Glavina del Rio T."/>
            <person name="Hammon N."/>
            <person name="Israni S."/>
            <person name="Dalin E."/>
            <person name="Tice H."/>
            <person name="Pitluck S."/>
            <person name="Brettin T."/>
            <person name="Bruce D."/>
            <person name="Han C."/>
            <person name="Tapia R."/>
            <person name="Sims D.R."/>
            <person name="Gilna P."/>
            <person name="Schmutz J."/>
            <person name="Larimer F."/>
            <person name="Land M."/>
            <person name="Hauser L."/>
            <person name="Kyrpides N."/>
            <person name="Kim E."/>
            <person name="Richardson P."/>
        </authorList>
    </citation>
    <scope>NUCLEOTIDE SEQUENCE</scope>
    <source>
        <strain evidence="12">K5</strain>
    </source>
</reference>
<evidence type="ECO:0000256" key="2">
    <source>
        <dbReference type="ARBA" id="ARBA00022801"/>
    </source>
</evidence>
<dbReference type="Gene3D" id="3.30.360.80">
    <property type="match status" value="1"/>
</dbReference>
<keyword evidence="8 9" id="KW-0804">Transcription</keyword>
<dbReference type="Gene3D" id="3.40.50.300">
    <property type="entry name" value="P-loop containing nucleotide triphosphate hydrolases"/>
    <property type="match status" value="1"/>
</dbReference>
<dbReference type="SMART" id="SM00487">
    <property type="entry name" value="DEXDc"/>
    <property type="match status" value="1"/>
</dbReference>
<keyword evidence="13" id="KW-1185">Reference proteome</keyword>
<dbReference type="GO" id="GO:0005524">
    <property type="term" value="F:ATP binding"/>
    <property type="evidence" value="ECO:0007669"/>
    <property type="project" value="UniProtKB-UniRule"/>
</dbReference>
<dbReference type="HAMAP" id="MF_01821">
    <property type="entry name" value="Helicase_RapA"/>
    <property type="match status" value="1"/>
</dbReference>
<evidence type="ECO:0000256" key="1">
    <source>
        <dbReference type="ARBA" id="ARBA00022741"/>
    </source>
</evidence>
<dbReference type="InterPro" id="IPR001650">
    <property type="entry name" value="Helicase_C-like"/>
</dbReference>